<accession>A0A927IRK3</accession>
<sequence length="159" mass="16012">MLSRPLKLAAFGLLSLSAVTLAACSMGGPASPAGLHPGLSAPMDQPGARLDSVQAVGLINAYRATNGVAPLQVDDGLNGTAQALANQYAQTGTAPSKPQALNQMKLSAGYQTFAETFSGWRNNPADAAGLLAQAGKAGIAVASNPSSAYGVYWVLVIGN</sequence>
<feature type="domain" description="SCP" evidence="2">
    <location>
        <begin position="57"/>
        <end position="155"/>
    </location>
</feature>
<gene>
    <name evidence="3" type="ORF">IC608_03330</name>
</gene>
<protein>
    <submittedName>
        <fullName evidence="3">CAP domain-containing protein</fullName>
    </submittedName>
</protein>
<evidence type="ECO:0000313" key="4">
    <source>
        <dbReference type="Proteomes" id="UP000654108"/>
    </source>
</evidence>
<dbReference type="SUPFAM" id="SSF55797">
    <property type="entry name" value="PR-1-like"/>
    <property type="match status" value="1"/>
</dbReference>
<dbReference type="Proteomes" id="UP000654108">
    <property type="component" value="Unassembled WGS sequence"/>
</dbReference>
<name>A0A927IRK3_9HYPH</name>
<keyword evidence="1" id="KW-0732">Signal</keyword>
<keyword evidence="4" id="KW-1185">Reference proteome</keyword>
<dbReference type="EMBL" id="JACYFU010000001">
    <property type="protein sequence ID" value="MBD8064504.1"/>
    <property type="molecule type" value="Genomic_DNA"/>
</dbReference>
<dbReference type="InterPro" id="IPR014044">
    <property type="entry name" value="CAP_dom"/>
</dbReference>
<dbReference type="RefSeq" id="WP_191772598.1">
    <property type="nucleotide sequence ID" value="NZ_JACYFU010000001.1"/>
</dbReference>
<dbReference type="InterPro" id="IPR035940">
    <property type="entry name" value="CAP_sf"/>
</dbReference>
<proteinExistence type="predicted"/>
<feature type="chain" id="PRO_5037623291" evidence="1">
    <location>
        <begin position="23"/>
        <end position="159"/>
    </location>
</feature>
<evidence type="ECO:0000259" key="2">
    <source>
        <dbReference type="Pfam" id="PF00188"/>
    </source>
</evidence>
<dbReference type="CDD" id="cd05379">
    <property type="entry name" value="CAP_bacterial"/>
    <property type="match status" value="1"/>
</dbReference>
<reference evidence="3" key="1">
    <citation type="submission" date="2020-09" db="EMBL/GenBank/DDBJ databases">
        <title>Genome seq and assembly of Devosia sp.</title>
        <authorList>
            <person name="Chhetri G."/>
        </authorList>
    </citation>
    <scope>NUCLEOTIDE SEQUENCE</scope>
    <source>
        <strain evidence="3">PTR5</strain>
    </source>
</reference>
<feature type="signal peptide" evidence="1">
    <location>
        <begin position="1"/>
        <end position="22"/>
    </location>
</feature>
<dbReference type="Pfam" id="PF00188">
    <property type="entry name" value="CAP"/>
    <property type="match status" value="1"/>
</dbReference>
<dbReference type="AlphaFoldDB" id="A0A927IRK3"/>
<comment type="caution">
    <text evidence="3">The sequence shown here is derived from an EMBL/GenBank/DDBJ whole genome shotgun (WGS) entry which is preliminary data.</text>
</comment>
<evidence type="ECO:0000256" key="1">
    <source>
        <dbReference type="SAM" id="SignalP"/>
    </source>
</evidence>
<organism evidence="3 4">
    <name type="scientific">Devosia oryzisoli</name>
    <dbReference type="NCBI Taxonomy" id="2774138"/>
    <lineage>
        <taxon>Bacteria</taxon>
        <taxon>Pseudomonadati</taxon>
        <taxon>Pseudomonadota</taxon>
        <taxon>Alphaproteobacteria</taxon>
        <taxon>Hyphomicrobiales</taxon>
        <taxon>Devosiaceae</taxon>
        <taxon>Devosia</taxon>
    </lineage>
</organism>
<dbReference type="PROSITE" id="PS51257">
    <property type="entry name" value="PROKAR_LIPOPROTEIN"/>
    <property type="match status" value="1"/>
</dbReference>
<evidence type="ECO:0000313" key="3">
    <source>
        <dbReference type="EMBL" id="MBD8064504.1"/>
    </source>
</evidence>
<dbReference type="Gene3D" id="3.40.33.10">
    <property type="entry name" value="CAP"/>
    <property type="match status" value="1"/>
</dbReference>